<dbReference type="InterPro" id="IPR009078">
    <property type="entry name" value="Ferritin-like_SF"/>
</dbReference>
<comment type="caution">
    <text evidence="2">The sequence shown here is derived from an EMBL/GenBank/DDBJ whole genome shotgun (WGS) entry which is preliminary data.</text>
</comment>
<dbReference type="Pfam" id="PF04945">
    <property type="entry name" value="YHS"/>
    <property type="match status" value="1"/>
</dbReference>
<dbReference type="InterPro" id="IPR011017">
    <property type="entry name" value="TRASH_dom"/>
</dbReference>
<dbReference type="SMART" id="SM00746">
    <property type="entry name" value="TRASH"/>
    <property type="match status" value="1"/>
</dbReference>
<dbReference type="EMBL" id="DTHB01000016">
    <property type="protein sequence ID" value="HGB13863.1"/>
    <property type="molecule type" value="Genomic_DNA"/>
</dbReference>
<dbReference type="Gene3D" id="1.10.620.20">
    <property type="entry name" value="Ribonucleotide Reductase, subunit A"/>
    <property type="match status" value="1"/>
</dbReference>
<organism evidence="2">
    <name type="scientific">Desulfobacca acetoxidans</name>
    <dbReference type="NCBI Taxonomy" id="60893"/>
    <lineage>
        <taxon>Bacteria</taxon>
        <taxon>Pseudomonadati</taxon>
        <taxon>Thermodesulfobacteriota</taxon>
        <taxon>Desulfobaccia</taxon>
        <taxon>Desulfobaccales</taxon>
        <taxon>Desulfobaccaceae</taxon>
        <taxon>Desulfobacca</taxon>
    </lineage>
</organism>
<feature type="domain" description="TRASH" evidence="1">
    <location>
        <begin position="40"/>
        <end position="78"/>
    </location>
</feature>
<reference evidence="2" key="1">
    <citation type="journal article" date="2020" name="mSystems">
        <title>Genome- and Community-Level Interaction Insights into Carbon Utilization and Element Cycling Functions of Hydrothermarchaeota in Hydrothermal Sediment.</title>
        <authorList>
            <person name="Zhou Z."/>
            <person name="Liu Y."/>
            <person name="Xu W."/>
            <person name="Pan J."/>
            <person name="Luo Z.H."/>
            <person name="Li M."/>
        </authorList>
    </citation>
    <scope>NUCLEOTIDE SEQUENCE [LARGE SCALE GENOMIC DNA]</scope>
    <source>
        <strain evidence="2">SpSt-776</strain>
    </source>
</reference>
<name>A0A7C3SHM8_9BACT</name>
<sequence length="80" mass="9049">MALGYLAYRAYRKIKESVGLEQRRKQPSPQISAPDTLMQDPVCGTFVPRKEALKMVGEDGKEYFFCSEGCLKRFRRGGGT</sequence>
<dbReference type="AlphaFoldDB" id="A0A7C3SHM8"/>
<dbReference type="InterPro" id="IPR012348">
    <property type="entry name" value="RNR-like"/>
</dbReference>
<accession>A0A7C3SHM8</accession>
<dbReference type="SUPFAM" id="SSF47240">
    <property type="entry name" value="Ferritin-like"/>
    <property type="match status" value="1"/>
</dbReference>
<evidence type="ECO:0000313" key="2">
    <source>
        <dbReference type="EMBL" id="HGB13863.1"/>
    </source>
</evidence>
<protein>
    <submittedName>
        <fullName evidence="2">YHS domain-containing protein</fullName>
    </submittedName>
</protein>
<dbReference type="GO" id="GO:0016491">
    <property type="term" value="F:oxidoreductase activity"/>
    <property type="evidence" value="ECO:0007669"/>
    <property type="project" value="InterPro"/>
</dbReference>
<evidence type="ECO:0000259" key="1">
    <source>
        <dbReference type="SMART" id="SM00746"/>
    </source>
</evidence>
<gene>
    <name evidence="2" type="ORF">ENV62_01295</name>
</gene>
<dbReference type="InterPro" id="IPR007029">
    <property type="entry name" value="YHS_dom"/>
</dbReference>
<proteinExistence type="predicted"/>